<accession>A0A1H2QRI0</accession>
<name>A0A1H2QRI0_THIRO</name>
<dbReference type="EMBL" id="FNNZ01000001">
    <property type="protein sequence ID" value="SDW09772.1"/>
    <property type="molecule type" value="Genomic_DNA"/>
</dbReference>
<protein>
    <submittedName>
        <fullName evidence="1">Uncharacterized protein</fullName>
    </submittedName>
</protein>
<dbReference type="AlphaFoldDB" id="A0A1H2QRI0"/>
<sequence>MSPRRALTDKIPTLARDGCARVESELNAAPGYLSTEAREVIEQLLEMLRLRIATLDGQARQTRIEVWRRGLPEIEEIGALDKHRTEAILKDLQNPPKTLSPEEHAVLTPLLEALDAHYDQMSMDEIMARIERLGMKRRQELLAWLARQLVAC</sequence>
<gene>
    <name evidence="1" type="ORF">SAMN05421783_101395</name>
</gene>
<dbReference type="RefSeq" id="WP_175534447.1">
    <property type="nucleotide sequence ID" value="NZ_FNNZ01000001.1"/>
</dbReference>
<keyword evidence="2" id="KW-1185">Reference proteome</keyword>
<organism evidence="1 2">
    <name type="scientific">Thiocapsa roseopersicina</name>
    <dbReference type="NCBI Taxonomy" id="1058"/>
    <lineage>
        <taxon>Bacteria</taxon>
        <taxon>Pseudomonadati</taxon>
        <taxon>Pseudomonadota</taxon>
        <taxon>Gammaproteobacteria</taxon>
        <taxon>Chromatiales</taxon>
        <taxon>Chromatiaceae</taxon>
        <taxon>Thiocapsa</taxon>
    </lineage>
</organism>
<evidence type="ECO:0000313" key="2">
    <source>
        <dbReference type="Proteomes" id="UP000198816"/>
    </source>
</evidence>
<proteinExistence type="predicted"/>
<dbReference type="Proteomes" id="UP000198816">
    <property type="component" value="Unassembled WGS sequence"/>
</dbReference>
<reference evidence="2" key="1">
    <citation type="submission" date="2016-10" db="EMBL/GenBank/DDBJ databases">
        <authorList>
            <person name="Varghese N."/>
            <person name="Submissions S."/>
        </authorList>
    </citation>
    <scope>NUCLEOTIDE SEQUENCE [LARGE SCALE GENOMIC DNA]</scope>
    <source>
        <strain evidence="2">DSM 217</strain>
    </source>
</reference>
<evidence type="ECO:0000313" key="1">
    <source>
        <dbReference type="EMBL" id="SDW09772.1"/>
    </source>
</evidence>
<dbReference type="STRING" id="1058.SAMN05421783_101395"/>